<accession>A0ABR2K566</accession>
<evidence type="ECO:0000313" key="1">
    <source>
        <dbReference type="EMBL" id="KAK8885632.1"/>
    </source>
</evidence>
<organism evidence="1 2">
    <name type="scientific">Tritrichomonas musculus</name>
    <dbReference type="NCBI Taxonomy" id="1915356"/>
    <lineage>
        <taxon>Eukaryota</taxon>
        <taxon>Metamonada</taxon>
        <taxon>Parabasalia</taxon>
        <taxon>Tritrichomonadida</taxon>
        <taxon>Tritrichomonadidae</taxon>
        <taxon>Tritrichomonas</taxon>
    </lineage>
</organism>
<dbReference type="InterPro" id="IPR011989">
    <property type="entry name" value="ARM-like"/>
</dbReference>
<gene>
    <name evidence="1" type="ORF">M9Y10_041082</name>
</gene>
<keyword evidence="2" id="KW-1185">Reference proteome</keyword>
<comment type="caution">
    <text evidence="1">The sequence shown here is derived from an EMBL/GenBank/DDBJ whole genome shotgun (WGS) entry which is preliminary data.</text>
</comment>
<evidence type="ECO:0000313" key="2">
    <source>
        <dbReference type="Proteomes" id="UP001470230"/>
    </source>
</evidence>
<dbReference type="Proteomes" id="UP001470230">
    <property type="component" value="Unassembled WGS sequence"/>
</dbReference>
<name>A0ABR2K566_9EUKA</name>
<reference evidence="1 2" key="1">
    <citation type="submission" date="2024-04" db="EMBL/GenBank/DDBJ databases">
        <title>Tritrichomonas musculus Genome.</title>
        <authorList>
            <person name="Alves-Ferreira E."/>
            <person name="Grigg M."/>
            <person name="Lorenzi H."/>
            <person name="Galac M."/>
        </authorList>
    </citation>
    <scope>NUCLEOTIDE SEQUENCE [LARGE SCALE GENOMIC DNA]</scope>
    <source>
        <strain evidence="1 2">EAF2021</strain>
    </source>
</reference>
<dbReference type="EMBL" id="JAPFFF010000007">
    <property type="protein sequence ID" value="KAK8885632.1"/>
    <property type="molecule type" value="Genomic_DNA"/>
</dbReference>
<evidence type="ECO:0008006" key="3">
    <source>
        <dbReference type="Google" id="ProtNLM"/>
    </source>
</evidence>
<protein>
    <recommendedName>
        <fullName evidence="3">Importin N-terminal domain-containing protein</fullName>
    </recommendedName>
</protein>
<sequence>MTQEILQNIYFLRNPNSPNFTIAQSFLGNLKPPSIFNLAEIYFTQNEIPVKMIALDRIISFLKYQNLEQYRNILGGYNNDPQFSMKLRDIAKNAIQQENLAIRNLASQLYSLIIGIEKEKMLDTIKDFVGFINNPNVPQYIIASFIEVFMDVLNLGNFNVDLKKIFSSHYFSVFISCQEIFSSNQAHIELRRTASNFIISVIKIFLEILVKPEIESTLEIIKNLLKAIVNLLKMGDLKLTQNSYDIMLLILEKFYGYSEYFMEIVFDNVMNSLLCFENNLDILKSSITFWCKFAEIETFCADKTGKSKFHCNQVFPQLFKYLRKILVLNCAAIISYDLPISDFVNNDTIISEFYDLILETISKFVQASPFVVFNTVSKLIDDTMQETNGDDYEKIFFILILLLTITEPSMNKEEFAPYLYQYLATLILNTAKNNFPPLIRVISLLLISKIFRLFPEVVVDSNIQSRCSHRVPHIPIKGQLEIILELVDVTNICYPTENGQPSNIDMQIKYLYANLINSLSHLWDEKVFFSFLHSKETFICFKKKLDDLFAYGVVTKNYSIVRASSDAISIFIQKSFNKDTTYVFLKKWYDSNLNSFEDTIRDIPDIEYRCIVQSEKCSIISTFAQIINSSFCTTNPEEEDTINGRILTRRAYEIMRKLISLKNSTFDQAAIALHYIIINNNGIVDINDSKLITDICIDQFHSDHAIVVKSSCFLFSTLCKTCFNYIKPGIPNALDQLLQMVEEKCIISGPTDVEKYLFTAIGSILESPTIVSKLDFDTTFLENAPIEYSGRIIFDIQTLLQRPIYYNNNNYELYNNVYIGICNAFKGYCVAYMFAVKGKNENDFVHSDLNKFGNDFYKREAQQLRLLSTIASKILEMDMSDKPIFDDTIKSFLSLAEIMIARCSMRNNTKLANKNISKLLNLGKSKSSQIKDRALKCLKSISLY</sequence>
<proteinExistence type="predicted"/>
<dbReference type="Gene3D" id="1.25.10.10">
    <property type="entry name" value="Leucine-rich Repeat Variant"/>
    <property type="match status" value="1"/>
</dbReference>
<dbReference type="InterPro" id="IPR016024">
    <property type="entry name" value="ARM-type_fold"/>
</dbReference>
<dbReference type="SUPFAM" id="SSF48371">
    <property type="entry name" value="ARM repeat"/>
    <property type="match status" value="1"/>
</dbReference>